<keyword evidence="1" id="KW-0812">Transmembrane</keyword>
<reference evidence="2" key="1">
    <citation type="submission" date="2019-08" db="EMBL/GenBank/DDBJ databases">
        <authorList>
            <person name="Kucharzyk K."/>
            <person name="Murdoch R.W."/>
            <person name="Higgins S."/>
            <person name="Loffler F."/>
        </authorList>
    </citation>
    <scope>NUCLEOTIDE SEQUENCE</scope>
</reference>
<feature type="transmembrane region" description="Helical" evidence="1">
    <location>
        <begin position="6"/>
        <end position="26"/>
    </location>
</feature>
<accession>A0A645BTG7</accession>
<feature type="transmembrane region" description="Helical" evidence="1">
    <location>
        <begin position="72"/>
        <end position="90"/>
    </location>
</feature>
<organism evidence="2">
    <name type="scientific">bioreactor metagenome</name>
    <dbReference type="NCBI Taxonomy" id="1076179"/>
    <lineage>
        <taxon>unclassified sequences</taxon>
        <taxon>metagenomes</taxon>
        <taxon>ecological metagenomes</taxon>
    </lineage>
</organism>
<evidence type="ECO:0000256" key="1">
    <source>
        <dbReference type="SAM" id="Phobius"/>
    </source>
</evidence>
<comment type="caution">
    <text evidence="2">The sequence shown here is derived from an EMBL/GenBank/DDBJ whole genome shotgun (WGS) entry which is preliminary data.</text>
</comment>
<dbReference type="AlphaFoldDB" id="A0A645BTG7"/>
<evidence type="ECO:0000313" key="2">
    <source>
        <dbReference type="EMBL" id="MPM67911.1"/>
    </source>
</evidence>
<gene>
    <name evidence="2" type="ORF">SDC9_114836</name>
</gene>
<feature type="transmembrane region" description="Helical" evidence="1">
    <location>
        <begin position="33"/>
        <end position="52"/>
    </location>
</feature>
<dbReference type="EMBL" id="VSSQ01021957">
    <property type="protein sequence ID" value="MPM67911.1"/>
    <property type="molecule type" value="Genomic_DNA"/>
</dbReference>
<keyword evidence="1" id="KW-0472">Membrane</keyword>
<keyword evidence="1" id="KW-1133">Transmembrane helix</keyword>
<proteinExistence type="predicted"/>
<protein>
    <submittedName>
        <fullName evidence="2">Uncharacterized protein</fullName>
    </submittedName>
</protein>
<name>A0A645BTG7_9ZZZZ</name>
<sequence>MNIQTIIYIIVGSIIVIGAIVIQVVFALSKKKYLGYILPALFLIGSIVYLFNNFDPTDYYGYGGIISNWIKHLLLYNIPSFALLILYELIHKNSQK</sequence>